<protein>
    <submittedName>
        <fullName evidence="2">Uncharacterized protein</fullName>
    </submittedName>
</protein>
<organism evidence="2 3">
    <name type="scientific">Mycena metata</name>
    <dbReference type="NCBI Taxonomy" id="1033252"/>
    <lineage>
        <taxon>Eukaryota</taxon>
        <taxon>Fungi</taxon>
        <taxon>Dikarya</taxon>
        <taxon>Basidiomycota</taxon>
        <taxon>Agaricomycotina</taxon>
        <taxon>Agaricomycetes</taxon>
        <taxon>Agaricomycetidae</taxon>
        <taxon>Agaricales</taxon>
        <taxon>Marasmiineae</taxon>
        <taxon>Mycenaceae</taxon>
        <taxon>Mycena</taxon>
    </lineage>
</organism>
<dbReference type="EMBL" id="JARKIB010000024">
    <property type="protein sequence ID" value="KAJ7766100.1"/>
    <property type="molecule type" value="Genomic_DNA"/>
</dbReference>
<comment type="caution">
    <text evidence="2">The sequence shown here is derived from an EMBL/GenBank/DDBJ whole genome shotgun (WGS) entry which is preliminary data.</text>
</comment>
<gene>
    <name evidence="2" type="ORF">B0H16DRAFT_1717328</name>
</gene>
<dbReference type="Proteomes" id="UP001215598">
    <property type="component" value="Unassembled WGS sequence"/>
</dbReference>
<keyword evidence="1" id="KW-0472">Membrane</keyword>
<keyword evidence="1" id="KW-1133">Transmembrane helix</keyword>
<sequence>MPMMNSTGRDRRAEPSIFDVAFFEIIKKRVEEEGNAGGAVMGNAFNLTLFAFLLFITPILFLLGRCCGCLIPDTHSHVHHKELN</sequence>
<evidence type="ECO:0000313" key="3">
    <source>
        <dbReference type="Proteomes" id="UP001215598"/>
    </source>
</evidence>
<proteinExistence type="predicted"/>
<evidence type="ECO:0000313" key="2">
    <source>
        <dbReference type="EMBL" id="KAJ7766100.1"/>
    </source>
</evidence>
<accession>A0AAD7NLZ7</accession>
<keyword evidence="3" id="KW-1185">Reference proteome</keyword>
<keyword evidence="1" id="KW-0812">Transmembrane</keyword>
<name>A0AAD7NLZ7_9AGAR</name>
<feature type="transmembrane region" description="Helical" evidence="1">
    <location>
        <begin position="44"/>
        <end position="63"/>
    </location>
</feature>
<dbReference type="AlphaFoldDB" id="A0AAD7NLZ7"/>
<evidence type="ECO:0000256" key="1">
    <source>
        <dbReference type="SAM" id="Phobius"/>
    </source>
</evidence>
<reference evidence="2" key="1">
    <citation type="submission" date="2023-03" db="EMBL/GenBank/DDBJ databases">
        <title>Massive genome expansion in bonnet fungi (Mycena s.s.) driven by repeated elements and novel gene families across ecological guilds.</title>
        <authorList>
            <consortium name="Lawrence Berkeley National Laboratory"/>
            <person name="Harder C.B."/>
            <person name="Miyauchi S."/>
            <person name="Viragh M."/>
            <person name="Kuo A."/>
            <person name="Thoen E."/>
            <person name="Andreopoulos B."/>
            <person name="Lu D."/>
            <person name="Skrede I."/>
            <person name="Drula E."/>
            <person name="Henrissat B."/>
            <person name="Morin E."/>
            <person name="Kohler A."/>
            <person name="Barry K."/>
            <person name="LaButti K."/>
            <person name="Morin E."/>
            <person name="Salamov A."/>
            <person name="Lipzen A."/>
            <person name="Mereny Z."/>
            <person name="Hegedus B."/>
            <person name="Baldrian P."/>
            <person name="Stursova M."/>
            <person name="Weitz H."/>
            <person name="Taylor A."/>
            <person name="Grigoriev I.V."/>
            <person name="Nagy L.G."/>
            <person name="Martin F."/>
            <person name="Kauserud H."/>
        </authorList>
    </citation>
    <scope>NUCLEOTIDE SEQUENCE</scope>
    <source>
        <strain evidence="2">CBHHK182m</strain>
    </source>
</reference>